<dbReference type="PANTHER" id="PTHR47396">
    <property type="entry name" value="TYPE I RESTRICTION ENZYME ECOKI R PROTEIN"/>
    <property type="match status" value="1"/>
</dbReference>
<name>A0A6C0J1L4_9ZZZZ</name>
<dbReference type="GO" id="GO:0016787">
    <property type="term" value="F:hydrolase activity"/>
    <property type="evidence" value="ECO:0007669"/>
    <property type="project" value="InterPro"/>
</dbReference>
<dbReference type="GO" id="GO:0005524">
    <property type="term" value="F:ATP binding"/>
    <property type="evidence" value="ECO:0007669"/>
    <property type="project" value="InterPro"/>
</dbReference>
<evidence type="ECO:0008006" key="4">
    <source>
        <dbReference type="Google" id="ProtNLM"/>
    </source>
</evidence>
<reference evidence="3" key="1">
    <citation type="journal article" date="2020" name="Nature">
        <title>Giant virus diversity and host interactions through global metagenomics.</title>
        <authorList>
            <person name="Schulz F."/>
            <person name="Roux S."/>
            <person name="Paez-Espino D."/>
            <person name="Jungbluth S."/>
            <person name="Walsh D.A."/>
            <person name="Denef V.J."/>
            <person name="McMahon K.D."/>
            <person name="Konstantinidis K.T."/>
            <person name="Eloe-Fadrosh E.A."/>
            <person name="Kyrpides N.C."/>
            <person name="Woyke T."/>
        </authorList>
    </citation>
    <scope>NUCLEOTIDE SEQUENCE</scope>
    <source>
        <strain evidence="3">GVMAG-M-3300025652-16</strain>
    </source>
</reference>
<dbReference type="EMBL" id="MN740293">
    <property type="protein sequence ID" value="QHT98546.1"/>
    <property type="molecule type" value="Genomic_DNA"/>
</dbReference>
<dbReference type="InterPro" id="IPR001650">
    <property type="entry name" value="Helicase_C-like"/>
</dbReference>
<dbReference type="InterPro" id="IPR027417">
    <property type="entry name" value="P-loop_NTPase"/>
</dbReference>
<dbReference type="PROSITE" id="PS51192">
    <property type="entry name" value="HELICASE_ATP_BIND_1"/>
    <property type="match status" value="1"/>
</dbReference>
<dbReference type="InterPro" id="IPR006935">
    <property type="entry name" value="Helicase/UvrB_N"/>
</dbReference>
<dbReference type="Pfam" id="PF00271">
    <property type="entry name" value="Helicase_C"/>
    <property type="match status" value="1"/>
</dbReference>
<feature type="domain" description="Helicase C-terminal" evidence="2">
    <location>
        <begin position="320"/>
        <end position="477"/>
    </location>
</feature>
<evidence type="ECO:0000259" key="2">
    <source>
        <dbReference type="PROSITE" id="PS51194"/>
    </source>
</evidence>
<feature type="domain" description="Helicase ATP-binding" evidence="1">
    <location>
        <begin position="111"/>
        <end position="265"/>
    </location>
</feature>
<dbReference type="SMART" id="SM00487">
    <property type="entry name" value="DEXDc"/>
    <property type="match status" value="1"/>
</dbReference>
<dbReference type="InterPro" id="IPR014001">
    <property type="entry name" value="Helicase_ATP-bd"/>
</dbReference>
<dbReference type="Gene3D" id="3.40.50.300">
    <property type="entry name" value="P-loop containing nucleotide triphosphate hydrolases"/>
    <property type="match status" value="2"/>
</dbReference>
<proteinExistence type="predicted"/>
<dbReference type="InterPro" id="IPR049409">
    <property type="entry name" value="UvsW_N"/>
</dbReference>
<dbReference type="SMART" id="SM00490">
    <property type="entry name" value="HELICc"/>
    <property type="match status" value="1"/>
</dbReference>
<dbReference type="PANTHER" id="PTHR47396:SF1">
    <property type="entry name" value="ATP-DEPENDENT HELICASE IRC3-RELATED"/>
    <property type="match status" value="1"/>
</dbReference>
<dbReference type="InterPro" id="IPR049430">
    <property type="entry name" value="UvsW_N_sf"/>
</dbReference>
<evidence type="ECO:0000259" key="1">
    <source>
        <dbReference type="PROSITE" id="PS51192"/>
    </source>
</evidence>
<dbReference type="GO" id="GO:0005829">
    <property type="term" value="C:cytosol"/>
    <property type="evidence" value="ECO:0007669"/>
    <property type="project" value="TreeGrafter"/>
</dbReference>
<sequence length="478" mass="54582">MLKVNCASSVAQELSDYFCFEVPGAKYMPAVKRRVWDGKIRLFNSMNGEINAGLYDAIKTFAKRRGYVVEYLESSYGFPHEKNKLNHLKNMSWISQLGLPFAPRDYQYDAFTHALEHKRGVLLSPTGSGKSMIIYLLLRYYFDSYDKDMLVIVPTTGLVQQMVSDFESYGFDTNTNCHLIYSGKEKNTGKRVVITTWQSIHRLPPKWFENFGAIFGDECHGFKAKSLSSIMNKAINAEYRFGTTGTLDGTETNRMVLEGLFGPVKKVTTTAVLQKAKQLAPLNIDILLLKYKEEYCKTVEKATYQEEIDFLVSYKKRNLFIRNLTLSLEGNTLVLFNLVDKHGKVLKELIQDKIEEGRKLFYVSGETKTSDREAVRGIVEKQTNSIVLASLGTFSTGINIRNIHNIIFASPSKSQIRVLQSIGRGLRVSEDGRDTKLYDIADDLRYQGKANFTMRHCAERIKIYKSEQFNYKLVEVDI</sequence>
<dbReference type="Pfam" id="PF21241">
    <property type="entry name" value="UvsW_N"/>
    <property type="match status" value="1"/>
</dbReference>
<dbReference type="PROSITE" id="PS51194">
    <property type="entry name" value="HELICASE_CTER"/>
    <property type="match status" value="1"/>
</dbReference>
<accession>A0A6C0J1L4</accession>
<dbReference type="Pfam" id="PF04851">
    <property type="entry name" value="ResIII"/>
    <property type="match status" value="1"/>
</dbReference>
<dbReference type="InterPro" id="IPR050742">
    <property type="entry name" value="Helicase_Restrict-Modif_Enz"/>
</dbReference>
<dbReference type="GO" id="GO:0003677">
    <property type="term" value="F:DNA binding"/>
    <property type="evidence" value="ECO:0007669"/>
    <property type="project" value="InterPro"/>
</dbReference>
<protein>
    <recommendedName>
        <fullName evidence="4">Type III restriction enzyme</fullName>
    </recommendedName>
</protein>
<dbReference type="Gene3D" id="3.30.780.20">
    <property type="match status" value="1"/>
</dbReference>
<dbReference type="SUPFAM" id="SSF52540">
    <property type="entry name" value="P-loop containing nucleoside triphosphate hydrolases"/>
    <property type="match status" value="2"/>
</dbReference>
<evidence type="ECO:0000313" key="3">
    <source>
        <dbReference type="EMBL" id="QHT98546.1"/>
    </source>
</evidence>
<organism evidence="3">
    <name type="scientific">viral metagenome</name>
    <dbReference type="NCBI Taxonomy" id="1070528"/>
    <lineage>
        <taxon>unclassified sequences</taxon>
        <taxon>metagenomes</taxon>
        <taxon>organismal metagenomes</taxon>
    </lineage>
</organism>
<dbReference type="AlphaFoldDB" id="A0A6C0J1L4"/>